<dbReference type="AlphaFoldDB" id="F4GII1"/>
<keyword evidence="2" id="KW-1185">Reference proteome</keyword>
<protein>
    <submittedName>
        <fullName evidence="1">Uncharacterized protein</fullName>
    </submittedName>
</protein>
<organism evidence="1 2">
    <name type="scientific">Parasphaerochaeta coccoides (strain ATCC BAA-1237 / DSM 17374 / SPN1)</name>
    <name type="common">Sphaerochaeta coccoides</name>
    <dbReference type="NCBI Taxonomy" id="760011"/>
    <lineage>
        <taxon>Bacteria</taxon>
        <taxon>Pseudomonadati</taxon>
        <taxon>Spirochaetota</taxon>
        <taxon>Spirochaetia</taxon>
        <taxon>Spirochaetales</taxon>
        <taxon>Sphaerochaetaceae</taxon>
        <taxon>Parasphaerochaeta</taxon>
    </lineage>
</organism>
<evidence type="ECO:0000313" key="2">
    <source>
        <dbReference type="Proteomes" id="UP000007939"/>
    </source>
</evidence>
<reference evidence="1 2" key="2">
    <citation type="journal article" date="2012" name="Stand. Genomic Sci.">
        <title>Complete genome sequence of the termite hindgut bacterium Spirochaeta coccoides type strain (SPN1(T)), reclassification in the genus Sphaerochaeta as Sphaerochaeta coccoides comb. nov. and emendations of the family Spirochaetaceae and the genus Sphaerochaeta.</title>
        <authorList>
            <person name="Abt B."/>
            <person name="Han C."/>
            <person name="Scheuner C."/>
            <person name="Lu M."/>
            <person name="Lapidus A."/>
            <person name="Nolan M."/>
            <person name="Lucas S."/>
            <person name="Hammon N."/>
            <person name="Deshpande S."/>
            <person name="Cheng J.F."/>
            <person name="Tapia R."/>
            <person name="Goodwin L.A."/>
            <person name="Pitluck S."/>
            <person name="Liolios K."/>
            <person name="Pagani I."/>
            <person name="Ivanova N."/>
            <person name="Mavromatis K."/>
            <person name="Mikhailova N."/>
            <person name="Huntemann M."/>
            <person name="Pati A."/>
            <person name="Chen A."/>
            <person name="Palaniappan K."/>
            <person name="Land M."/>
            <person name="Hauser L."/>
            <person name="Brambilla E.M."/>
            <person name="Rohde M."/>
            <person name="Spring S."/>
            <person name="Gronow S."/>
            <person name="Goker M."/>
            <person name="Woyke T."/>
            <person name="Bristow J."/>
            <person name="Eisen J.A."/>
            <person name="Markowitz V."/>
            <person name="Hugenholtz P."/>
            <person name="Kyrpides N.C."/>
            <person name="Klenk H.P."/>
            <person name="Detter J.C."/>
        </authorList>
    </citation>
    <scope>NUCLEOTIDE SEQUENCE [LARGE SCALE GENOMIC DNA]</scope>
    <source>
        <strain evidence="2">ATCC BAA-1237 / DSM 17374 / SPN1</strain>
    </source>
</reference>
<dbReference type="EMBL" id="CP002659">
    <property type="protein sequence ID" value="AEC01689.1"/>
    <property type="molecule type" value="Genomic_DNA"/>
</dbReference>
<dbReference type="Proteomes" id="UP000007939">
    <property type="component" value="Chromosome"/>
</dbReference>
<dbReference type="RefSeq" id="WP_013739085.1">
    <property type="nucleotide sequence ID" value="NC_015436.1"/>
</dbReference>
<accession>F4GII1</accession>
<evidence type="ECO:0000313" key="1">
    <source>
        <dbReference type="EMBL" id="AEC01689.1"/>
    </source>
</evidence>
<dbReference type="STRING" id="760011.Spico_0461"/>
<reference evidence="2" key="1">
    <citation type="submission" date="2011-04" db="EMBL/GenBank/DDBJ databases">
        <title>The complete genome of Spirochaeta coccoides DSM 17374.</title>
        <authorList>
            <person name="Lucas S."/>
            <person name="Copeland A."/>
            <person name="Lapidus A."/>
            <person name="Bruce D."/>
            <person name="Goodwin L."/>
            <person name="Pitluck S."/>
            <person name="Peters L."/>
            <person name="Kyrpides N."/>
            <person name="Mavromatis K."/>
            <person name="Pagani I."/>
            <person name="Ivanova N."/>
            <person name="Ovchinnikova G."/>
            <person name="Lu M."/>
            <person name="Detter J.C."/>
            <person name="Tapia R."/>
            <person name="Han C."/>
            <person name="Land M."/>
            <person name="Hauser L."/>
            <person name="Markowitz V."/>
            <person name="Cheng J.-F."/>
            <person name="Hugenholtz P."/>
            <person name="Woyke T."/>
            <person name="Wu D."/>
            <person name="Spring S."/>
            <person name="Schroeder M."/>
            <person name="Brambilla E."/>
            <person name="Klenk H.-P."/>
            <person name="Eisen J.A."/>
        </authorList>
    </citation>
    <scope>NUCLEOTIDE SEQUENCE [LARGE SCALE GENOMIC DNA]</scope>
    <source>
        <strain evidence="2">ATCC BAA-1237 / DSM 17374 / SPN1</strain>
    </source>
</reference>
<dbReference type="HOGENOM" id="CLU_2036533_0_0_12"/>
<gene>
    <name evidence="1" type="ordered locus">Spico_0461</name>
</gene>
<dbReference type="KEGG" id="scc:Spico_0461"/>
<proteinExistence type="predicted"/>
<name>F4GII1_PARC1</name>
<sequence length="121" mass="13799">MEREHGFLTDCGLYECLYGAMHGLSCMTRKIDYSCYRTGITVTSATHGHHGEGHMLRLSFRLPYFMKSGANREKEVGKQEPQNMRDIRSQFFPLSARDVLRPDDITISLIIGRSVTILSLE</sequence>